<feature type="domain" description="ATP-grasp" evidence="5">
    <location>
        <begin position="85"/>
        <end position="270"/>
    </location>
</feature>
<dbReference type="InterPro" id="IPR003806">
    <property type="entry name" value="ATP-grasp_PylC-type"/>
</dbReference>
<keyword evidence="3 4" id="KW-0067">ATP-binding</keyword>
<keyword evidence="1" id="KW-0436">Ligase</keyword>
<dbReference type="PANTHER" id="PTHR43055:SF1">
    <property type="entry name" value="FORMATE-DEPENDENT PHOSPHORIBOSYLGLYCINAMIDE FORMYLTRANSFERASE"/>
    <property type="match status" value="1"/>
</dbReference>
<evidence type="ECO:0000256" key="4">
    <source>
        <dbReference type="PROSITE-ProRule" id="PRU00409"/>
    </source>
</evidence>
<evidence type="ECO:0000259" key="5">
    <source>
        <dbReference type="PROSITE" id="PS50975"/>
    </source>
</evidence>
<dbReference type="SUPFAM" id="SSF56059">
    <property type="entry name" value="Glutathione synthetase ATP-binding domain-like"/>
    <property type="match status" value="1"/>
</dbReference>
<gene>
    <name evidence="6" type="ordered locus">Metev_0936</name>
</gene>
<dbReference type="Pfam" id="PF02655">
    <property type="entry name" value="ATP-grasp_3"/>
    <property type="match status" value="1"/>
</dbReference>
<dbReference type="PANTHER" id="PTHR43055">
    <property type="entry name" value="FORMATE-DEPENDENT PHOSPHORIBOSYLGLYCINAMIDE FORMYLTRANSFERASE"/>
    <property type="match status" value="1"/>
</dbReference>
<dbReference type="GO" id="GO:0005829">
    <property type="term" value="C:cytosol"/>
    <property type="evidence" value="ECO:0007669"/>
    <property type="project" value="TreeGrafter"/>
</dbReference>
<dbReference type="STRING" id="644295.Metev_0936"/>
<accession>D7E781</accession>
<name>D7E781_METEZ</name>
<dbReference type="Proteomes" id="UP000000391">
    <property type="component" value="Chromosome"/>
</dbReference>
<sequence length="370" mass="41897">MNTIAIIGGKLQGFEVTYLAKKSGMKVLLIDRHEKPLIRDLVDEFYNFDIIENPEKLVDISHNVDAILPVNENQSTINFLENIVNNLYCPLLFDFNAYRISSDKQKSKQYFKSINIPTPKDYPCKLPCIIKPLSESSSIGVSIIHDNKYLDSKTDELKIIEEFIEGDVVSLEVVGDGTNFAVVKETIVHIDEKYDCHMVTPLEHDIEFRKIAYKLASNLGLKGIMDVEAIKNPDDLRVIEIDARFPSQTPIVVYHSTGINLLNLLMQAFYGDIWEINGKIQENYCTLEHVMLSGGDLVPVDEQILSNATEYSQFYCSNGLEIFKCSGSNPAFTLVMWGGDESTVKDLRDMGYSIIKETHQVLKCNYIMGQ</sequence>
<protein>
    <recommendedName>
        <fullName evidence="5">ATP-grasp domain-containing protein</fullName>
    </recommendedName>
</protein>
<dbReference type="GO" id="GO:0005524">
    <property type="term" value="F:ATP binding"/>
    <property type="evidence" value="ECO:0007669"/>
    <property type="project" value="UniProtKB-UniRule"/>
</dbReference>
<dbReference type="Gene3D" id="3.40.50.720">
    <property type="entry name" value="NAD(P)-binding Rossmann-like Domain"/>
    <property type="match status" value="1"/>
</dbReference>
<dbReference type="RefSeq" id="WP_013194398.1">
    <property type="nucleotide sequence ID" value="NC_014253.1"/>
</dbReference>
<reference evidence="6 7" key="1">
    <citation type="submission" date="2010-06" db="EMBL/GenBank/DDBJ databases">
        <title>Complete sequence chromosome of Methanohalobium evestigatum Z-7303.</title>
        <authorList>
            <consortium name="US DOE Joint Genome Institute"/>
            <person name="Lucas S."/>
            <person name="Copeland A."/>
            <person name="Lapidus A."/>
            <person name="Cheng J.-F."/>
            <person name="Bruce D."/>
            <person name="Goodwin L."/>
            <person name="Pitluck S."/>
            <person name="Saunders E."/>
            <person name="Detter J.C."/>
            <person name="Han C."/>
            <person name="Tapia R."/>
            <person name="Land M."/>
            <person name="Hauser L."/>
            <person name="Kyrpides N."/>
            <person name="Mikhailova N."/>
            <person name="Sieprawska-Lupa M."/>
            <person name="Whitman W.B."/>
            <person name="Anderson I."/>
            <person name="Woyke T."/>
        </authorList>
    </citation>
    <scope>NUCLEOTIDE SEQUENCE [LARGE SCALE GENOMIC DNA]</scope>
    <source>
        <strain evidence="7">ATCC BAA-1072 / DSM 3721 / NBRC 107634 / OCM 161 / Z-7303</strain>
    </source>
</reference>
<organism evidence="6 7">
    <name type="scientific">Methanohalobium evestigatum (strain ATCC BAA-1072 / DSM 3721 / NBRC 107634 / OCM 161 / Z-7303)</name>
    <dbReference type="NCBI Taxonomy" id="644295"/>
    <lineage>
        <taxon>Archaea</taxon>
        <taxon>Methanobacteriati</taxon>
        <taxon>Methanobacteriota</taxon>
        <taxon>Stenosarchaea group</taxon>
        <taxon>Methanomicrobia</taxon>
        <taxon>Methanosarcinales</taxon>
        <taxon>Methanosarcinaceae</taxon>
        <taxon>Methanohalobium</taxon>
    </lineage>
</organism>
<evidence type="ECO:0000256" key="3">
    <source>
        <dbReference type="ARBA" id="ARBA00022840"/>
    </source>
</evidence>
<dbReference type="AlphaFoldDB" id="D7E781"/>
<dbReference type="HOGENOM" id="CLU_707177_0_0_2"/>
<dbReference type="BRENDA" id="6.3.2.59">
    <property type="organism ID" value="17839"/>
</dbReference>
<dbReference type="KEGG" id="mev:Metev_0936"/>
<dbReference type="GeneID" id="9346565"/>
<keyword evidence="7" id="KW-1185">Reference proteome</keyword>
<dbReference type="GO" id="GO:0016874">
    <property type="term" value="F:ligase activity"/>
    <property type="evidence" value="ECO:0007669"/>
    <property type="project" value="UniProtKB-KW"/>
</dbReference>
<proteinExistence type="predicted"/>
<dbReference type="GO" id="GO:0046872">
    <property type="term" value="F:metal ion binding"/>
    <property type="evidence" value="ECO:0007669"/>
    <property type="project" value="InterPro"/>
</dbReference>
<dbReference type="EMBL" id="CP002069">
    <property type="protein sequence ID" value="ADI73830.1"/>
    <property type="molecule type" value="Genomic_DNA"/>
</dbReference>
<evidence type="ECO:0000313" key="6">
    <source>
        <dbReference type="EMBL" id="ADI73830.1"/>
    </source>
</evidence>
<keyword evidence="2 4" id="KW-0547">Nucleotide-binding</keyword>
<dbReference type="GO" id="GO:0071524">
    <property type="term" value="P:pyrrolysine biosynthetic process"/>
    <property type="evidence" value="ECO:0007669"/>
    <property type="project" value="InterPro"/>
</dbReference>
<evidence type="ECO:0000256" key="1">
    <source>
        <dbReference type="ARBA" id="ARBA00022598"/>
    </source>
</evidence>
<evidence type="ECO:0000256" key="2">
    <source>
        <dbReference type="ARBA" id="ARBA00022741"/>
    </source>
</evidence>
<dbReference type="InterPro" id="IPR011761">
    <property type="entry name" value="ATP-grasp"/>
</dbReference>
<evidence type="ECO:0000313" key="7">
    <source>
        <dbReference type="Proteomes" id="UP000000391"/>
    </source>
</evidence>
<dbReference type="Gene3D" id="3.30.470.20">
    <property type="entry name" value="ATP-grasp fold, B domain"/>
    <property type="match status" value="1"/>
</dbReference>
<dbReference type="InterPro" id="IPR023890">
    <property type="entry name" value="Pyrrolys_PylC"/>
</dbReference>
<dbReference type="PROSITE" id="PS50975">
    <property type="entry name" value="ATP_GRASP"/>
    <property type="match status" value="1"/>
</dbReference>
<dbReference type="OrthoDB" id="120341at2157"/>
<dbReference type="NCBIfam" id="TIGR03909">
    <property type="entry name" value="pyrrolys_PylC"/>
    <property type="match status" value="1"/>
</dbReference>